<dbReference type="PANTHER" id="PTHR43311">
    <property type="entry name" value="GLUTAMATE--TRNA LIGASE"/>
    <property type="match status" value="1"/>
</dbReference>
<evidence type="ECO:0000256" key="6">
    <source>
        <dbReference type="ARBA" id="ARBA00023146"/>
    </source>
</evidence>
<proteinExistence type="inferred from homology"/>
<keyword evidence="3 7" id="KW-0547">Nucleotide-binding</keyword>
<protein>
    <submittedName>
        <fullName evidence="9">Glutamyl-Q tRNA(Asp) synthetase</fullName>
    </submittedName>
</protein>
<dbReference type="PRINTS" id="PR00987">
    <property type="entry name" value="TRNASYNTHGLU"/>
</dbReference>
<gene>
    <name evidence="9" type="ORF">SAMN02910344_00069</name>
</gene>
<dbReference type="NCBIfam" id="NF004314">
    <property type="entry name" value="PRK05710.1-3"/>
    <property type="match status" value="1"/>
</dbReference>
<dbReference type="GO" id="GO:0005829">
    <property type="term" value="C:cytosol"/>
    <property type="evidence" value="ECO:0007669"/>
    <property type="project" value="TreeGrafter"/>
</dbReference>
<evidence type="ECO:0000256" key="2">
    <source>
        <dbReference type="ARBA" id="ARBA00022723"/>
    </source>
</evidence>
<evidence type="ECO:0000256" key="3">
    <source>
        <dbReference type="ARBA" id="ARBA00022741"/>
    </source>
</evidence>
<dbReference type="RefSeq" id="WP_031579052.1">
    <property type="nucleotide sequence ID" value="NZ_FOXF01000001.1"/>
</dbReference>
<dbReference type="AlphaFoldDB" id="A0A662ZF31"/>
<dbReference type="SUPFAM" id="SSF52374">
    <property type="entry name" value="Nucleotidylyl transferase"/>
    <property type="match status" value="1"/>
</dbReference>
<keyword evidence="4" id="KW-0862">Zinc</keyword>
<dbReference type="NCBIfam" id="TIGR03838">
    <property type="entry name" value="queuosine_YadB"/>
    <property type="match status" value="1"/>
</dbReference>
<evidence type="ECO:0000256" key="4">
    <source>
        <dbReference type="ARBA" id="ARBA00022833"/>
    </source>
</evidence>
<dbReference type="GO" id="GO:0005524">
    <property type="term" value="F:ATP binding"/>
    <property type="evidence" value="ECO:0007669"/>
    <property type="project" value="UniProtKB-KW"/>
</dbReference>
<feature type="domain" description="Glutamyl/glutaminyl-tRNA synthetase class Ib catalytic" evidence="8">
    <location>
        <begin position="6"/>
        <end position="234"/>
    </location>
</feature>
<organism evidence="9 10">
    <name type="scientific">Ruminobacter amylophilus</name>
    <dbReference type="NCBI Taxonomy" id="867"/>
    <lineage>
        <taxon>Bacteria</taxon>
        <taxon>Pseudomonadati</taxon>
        <taxon>Pseudomonadota</taxon>
        <taxon>Gammaproteobacteria</taxon>
        <taxon>Aeromonadales</taxon>
        <taxon>Succinivibrionaceae</taxon>
        <taxon>Ruminobacter</taxon>
    </lineage>
</organism>
<dbReference type="InterPro" id="IPR022380">
    <property type="entry name" value="Glu-Q_tRNA(Asp)_Synthase"/>
</dbReference>
<dbReference type="InterPro" id="IPR000924">
    <property type="entry name" value="Glu/Gln-tRNA-synth"/>
</dbReference>
<evidence type="ECO:0000259" key="8">
    <source>
        <dbReference type="Pfam" id="PF00749"/>
    </source>
</evidence>
<comment type="similarity">
    <text evidence="7">Belongs to the class-I aminoacyl-tRNA synthetase family.</text>
</comment>
<dbReference type="OrthoDB" id="9807503at2"/>
<dbReference type="GO" id="GO:0004818">
    <property type="term" value="F:glutamate-tRNA ligase activity"/>
    <property type="evidence" value="ECO:0007669"/>
    <property type="project" value="TreeGrafter"/>
</dbReference>
<evidence type="ECO:0000256" key="1">
    <source>
        <dbReference type="ARBA" id="ARBA00022598"/>
    </source>
</evidence>
<keyword evidence="2" id="KW-0479">Metal-binding</keyword>
<evidence type="ECO:0000256" key="5">
    <source>
        <dbReference type="ARBA" id="ARBA00022840"/>
    </source>
</evidence>
<keyword evidence="10" id="KW-1185">Reference proteome</keyword>
<accession>A0A662ZF31</accession>
<evidence type="ECO:0000256" key="7">
    <source>
        <dbReference type="RuleBase" id="RU363037"/>
    </source>
</evidence>
<keyword evidence="1 7" id="KW-0436">Ligase</keyword>
<dbReference type="InterPro" id="IPR049940">
    <property type="entry name" value="GluQ/Sye"/>
</dbReference>
<dbReference type="GO" id="GO:0006424">
    <property type="term" value="P:glutamyl-tRNA aminoacylation"/>
    <property type="evidence" value="ECO:0007669"/>
    <property type="project" value="InterPro"/>
</dbReference>
<keyword evidence="7" id="KW-0648">Protein biosynthesis</keyword>
<keyword evidence="5 7" id="KW-0067">ATP-binding</keyword>
<reference evidence="9 10" key="1">
    <citation type="submission" date="2016-10" db="EMBL/GenBank/DDBJ databases">
        <authorList>
            <person name="Varghese N."/>
            <person name="Submissions S."/>
        </authorList>
    </citation>
    <scope>NUCLEOTIDE SEQUENCE [LARGE SCALE GENOMIC DNA]</scope>
    <source>
        <strain evidence="9 10">DSM 1361</strain>
    </source>
</reference>
<dbReference type="Pfam" id="PF00749">
    <property type="entry name" value="tRNA-synt_1c"/>
    <property type="match status" value="1"/>
</dbReference>
<dbReference type="InterPro" id="IPR020058">
    <property type="entry name" value="Glu/Gln-tRNA-synth_Ib_cat-dom"/>
</dbReference>
<dbReference type="GO" id="GO:0008270">
    <property type="term" value="F:zinc ion binding"/>
    <property type="evidence" value="ECO:0007669"/>
    <property type="project" value="InterPro"/>
</dbReference>
<dbReference type="InterPro" id="IPR014729">
    <property type="entry name" value="Rossmann-like_a/b/a_fold"/>
</dbReference>
<name>A0A662ZF31_9GAMM</name>
<sequence length="288" mass="32874">MSPYHGRFAPSPSGRLHFGSLVAATGSYLRARSLNGFWHLRIEDIDTTRCRQEHSDSILRDLELLGFEHDGPVLYQTERLDFYRECLDRLTENHQTYYCNCTRADIRRMGGVYNGHCRNLNLPDAVNHSVRLKNTTYVSEYRDEIRGTVKNPTSDIPDIVLRRRDGLYAYNLVCILDDLDTGITEVVRGSDLLYDTFAQISFIKELKGNVPAYAHLPLAMEDPEHKYSKQNHAAPIDMAHASELLVKAVKFLGQDIPDEFVHEKPADILKYAVSTFSLEKISPDSRIV</sequence>
<evidence type="ECO:0000313" key="9">
    <source>
        <dbReference type="EMBL" id="SFO97732.1"/>
    </source>
</evidence>
<dbReference type="PANTHER" id="PTHR43311:SF1">
    <property type="entry name" value="GLUTAMYL-Q TRNA(ASP) SYNTHETASE"/>
    <property type="match status" value="1"/>
</dbReference>
<keyword evidence="6 7" id="KW-0030">Aminoacyl-tRNA synthetase</keyword>
<evidence type="ECO:0000313" key="10">
    <source>
        <dbReference type="Proteomes" id="UP000243745"/>
    </source>
</evidence>
<dbReference type="GO" id="GO:0006400">
    <property type="term" value="P:tRNA modification"/>
    <property type="evidence" value="ECO:0007669"/>
    <property type="project" value="InterPro"/>
</dbReference>
<dbReference type="Proteomes" id="UP000243745">
    <property type="component" value="Unassembled WGS sequence"/>
</dbReference>
<dbReference type="Gene3D" id="3.40.50.620">
    <property type="entry name" value="HUPs"/>
    <property type="match status" value="1"/>
</dbReference>
<dbReference type="EMBL" id="FOXF01000001">
    <property type="protein sequence ID" value="SFO97732.1"/>
    <property type="molecule type" value="Genomic_DNA"/>
</dbReference>